<dbReference type="OMA" id="KDWQVAG"/>
<dbReference type="GeneID" id="14551500"/>
<name>A0A0U3F6K5_9CREN</name>
<reference evidence="4 5" key="1">
    <citation type="submission" date="2015-12" db="EMBL/GenBank/DDBJ databases">
        <title>A stable core within a dynamic pangenome in Sulfolobus acidocaldarius.</title>
        <authorList>
            <person name="Anderson R."/>
            <person name="Kouris A."/>
            <person name="Seward C."/>
            <person name="Campbell K."/>
            <person name="Whitaker R."/>
        </authorList>
    </citation>
    <scope>NUCLEOTIDE SEQUENCE [LARGE SCALE GENOMIC DNA]</scope>
    <source>
        <strain evidence="2 5">GG12-C01-09</strain>
        <strain evidence="3 4">NG05B_CO5_07</strain>
    </source>
</reference>
<proteinExistence type="predicted"/>
<feature type="transmembrane region" description="Helical" evidence="1">
    <location>
        <begin position="85"/>
        <end position="104"/>
    </location>
</feature>
<feature type="transmembrane region" description="Helical" evidence="1">
    <location>
        <begin position="116"/>
        <end position="137"/>
    </location>
</feature>
<dbReference type="SMR" id="A0A0U3F6K5"/>
<dbReference type="OrthoDB" id="42930at2157"/>
<feature type="transmembrane region" description="Helical" evidence="1">
    <location>
        <begin position="143"/>
        <end position="164"/>
    </location>
</feature>
<feature type="transmembrane region" description="Helical" evidence="1">
    <location>
        <begin position="57"/>
        <end position="79"/>
    </location>
</feature>
<dbReference type="EMBL" id="CP013695">
    <property type="protein sequence ID" value="ALU31482.1"/>
    <property type="molecule type" value="Genomic_DNA"/>
</dbReference>
<feature type="transmembrane region" description="Helical" evidence="1">
    <location>
        <begin position="27"/>
        <end position="45"/>
    </location>
</feature>
<keyword evidence="1" id="KW-0472">Membrane</keyword>
<dbReference type="AlphaFoldDB" id="A0A0U3F6K5"/>
<accession>A0A0U3F6K5</accession>
<dbReference type="EMBL" id="CP013694">
    <property type="protein sequence ID" value="ALU28762.1"/>
    <property type="molecule type" value="Genomic_DNA"/>
</dbReference>
<dbReference type="Proteomes" id="UP000060043">
    <property type="component" value="Chromosome"/>
</dbReference>
<evidence type="ECO:0000313" key="4">
    <source>
        <dbReference type="Proteomes" id="UP000060043"/>
    </source>
</evidence>
<gene>
    <name evidence="2" type="ORF">ATY89_01500</name>
    <name evidence="3" type="ORF">ATZ20_04535</name>
</gene>
<evidence type="ECO:0000256" key="1">
    <source>
        <dbReference type="SAM" id="Phobius"/>
    </source>
</evidence>
<dbReference type="Proteomes" id="UP000065473">
    <property type="component" value="Chromosome"/>
</dbReference>
<dbReference type="RefSeq" id="WP_011277853.1">
    <property type="nucleotide sequence ID" value="NZ_BHWZ01000002.1"/>
</dbReference>
<protein>
    <submittedName>
        <fullName evidence="2">Uncharacterized protein</fullName>
    </submittedName>
</protein>
<organism evidence="2 5">
    <name type="scientific">Sulfolobus acidocaldarius</name>
    <dbReference type="NCBI Taxonomy" id="2285"/>
    <lineage>
        <taxon>Archaea</taxon>
        <taxon>Thermoproteota</taxon>
        <taxon>Thermoprotei</taxon>
        <taxon>Sulfolobales</taxon>
        <taxon>Sulfolobaceae</taxon>
        <taxon>Sulfolobus</taxon>
    </lineage>
</organism>
<dbReference type="STRING" id="1435377.SUSAZ_04555"/>
<keyword evidence="1" id="KW-0812">Transmembrane</keyword>
<evidence type="ECO:0000313" key="3">
    <source>
        <dbReference type="EMBL" id="ALU31482.1"/>
    </source>
</evidence>
<dbReference type="PaxDb" id="1435377-SUSAZ_04555"/>
<evidence type="ECO:0000313" key="5">
    <source>
        <dbReference type="Proteomes" id="UP000065473"/>
    </source>
</evidence>
<sequence>MNTRTVALLSIVLILLPLIPAYLLNFLAFVISSAIGFIIVIYIMISNKTWTDTKNKVVGTYFSGVFATGVVLGEFLELYSATREFAIAGLVFVLPFIVQFILLAKDILPKLVNKDLIYFSNGYLPMLIVIIIGALVGRMLTSFYSLIILYSGTIVVALLVFLYFRK</sequence>
<evidence type="ECO:0000313" key="2">
    <source>
        <dbReference type="EMBL" id="ALU28762.1"/>
    </source>
</evidence>
<keyword evidence="1" id="KW-1133">Transmembrane helix</keyword>